<feature type="domain" description="Tripartite ATP-independent periplasmic transporters DctQ component" evidence="8">
    <location>
        <begin position="63"/>
        <end position="181"/>
    </location>
</feature>
<evidence type="ECO:0000256" key="3">
    <source>
        <dbReference type="ARBA" id="ARBA00022475"/>
    </source>
</evidence>
<keyword evidence="2 7" id="KW-0813">Transport</keyword>
<evidence type="ECO:0000259" key="8">
    <source>
        <dbReference type="Pfam" id="PF04290"/>
    </source>
</evidence>
<sequence length="190" mass="19673">MHRAVLVLSRLMALLGGAVLCLLIAVVCLSILGRSLNGALHHAFLQSLAPGAADALIAAGIGPIRGAYELVEAGMAFAVFAFLPLAQVSRAHATVDIFTGPLPERAQRWLSAAIEVVFAAALIVIAVQLKEGMDGKIRSGQTTLLLQYPVWWSYAASLAAAGIAAGVATWMALVRVAEALRGRALVGGPA</sequence>
<gene>
    <name evidence="9" type="ORF">SAMN05444417_0224</name>
</gene>
<comment type="subunit">
    <text evidence="7">The complex comprises the extracytoplasmic solute receptor protein and the two transmembrane proteins.</text>
</comment>
<name>A0A1M6A4S3_9RHOB</name>
<protein>
    <recommendedName>
        <fullName evidence="7">TRAP transporter small permease protein</fullName>
    </recommendedName>
</protein>
<keyword evidence="4 7" id="KW-0812">Transmembrane</keyword>
<dbReference type="InterPro" id="IPR055348">
    <property type="entry name" value="DctQ"/>
</dbReference>
<dbReference type="STRING" id="1447782.SAMN05444417_0224"/>
<dbReference type="GO" id="GO:0022857">
    <property type="term" value="F:transmembrane transporter activity"/>
    <property type="evidence" value="ECO:0007669"/>
    <property type="project" value="UniProtKB-UniRule"/>
</dbReference>
<dbReference type="AlphaFoldDB" id="A0A1M6A4S3"/>
<evidence type="ECO:0000313" key="10">
    <source>
        <dbReference type="Proteomes" id="UP000184292"/>
    </source>
</evidence>
<dbReference type="RefSeq" id="WP_073325781.1">
    <property type="nucleotide sequence ID" value="NZ_FQYO01000001.1"/>
</dbReference>
<evidence type="ECO:0000256" key="2">
    <source>
        <dbReference type="ARBA" id="ARBA00022448"/>
    </source>
</evidence>
<dbReference type="Proteomes" id="UP000184292">
    <property type="component" value="Unassembled WGS sequence"/>
</dbReference>
<accession>A0A1M6A4S3</accession>
<evidence type="ECO:0000256" key="1">
    <source>
        <dbReference type="ARBA" id="ARBA00004651"/>
    </source>
</evidence>
<evidence type="ECO:0000256" key="6">
    <source>
        <dbReference type="ARBA" id="ARBA00023136"/>
    </source>
</evidence>
<keyword evidence="6 7" id="KW-0472">Membrane</keyword>
<feature type="transmembrane region" description="Helical" evidence="7">
    <location>
        <begin position="109"/>
        <end position="129"/>
    </location>
</feature>
<dbReference type="OrthoDB" id="6183232at2"/>
<organism evidence="9 10">
    <name type="scientific">Wenxinia saemankumensis</name>
    <dbReference type="NCBI Taxonomy" id="1447782"/>
    <lineage>
        <taxon>Bacteria</taxon>
        <taxon>Pseudomonadati</taxon>
        <taxon>Pseudomonadota</taxon>
        <taxon>Alphaproteobacteria</taxon>
        <taxon>Rhodobacterales</taxon>
        <taxon>Roseobacteraceae</taxon>
        <taxon>Wenxinia</taxon>
    </lineage>
</organism>
<comment type="similarity">
    <text evidence="7">Belongs to the TRAP transporter small permease family.</text>
</comment>
<comment type="function">
    <text evidence="7">Part of the tripartite ATP-independent periplasmic (TRAP) transport system.</text>
</comment>
<reference evidence="9 10" key="1">
    <citation type="submission" date="2016-11" db="EMBL/GenBank/DDBJ databases">
        <authorList>
            <person name="Jaros S."/>
            <person name="Januszkiewicz K."/>
            <person name="Wedrychowicz H."/>
        </authorList>
    </citation>
    <scope>NUCLEOTIDE SEQUENCE [LARGE SCALE GENOMIC DNA]</scope>
    <source>
        <strain evidence="9 10">DSM 100565</strain>
    </source>
</reference>
<keyword evidence="5 7" id="KW-1133">Transmembrane helix</keyword>
<evidence type="ECO:0000256" key="5">
    <source>
        <dbReference type="ARBA" id="ARBA00022989"/>
    </source>
</evidence>
<evidence type="ECO:0000256" key="7">
    <source>
        <dbReference type="RuleBase" id="RU369079"/>
    </source>
</evidence>
<proteinExistence type="inferred from homology"/>
<dbReference type="Pfam" id="PF04290">
    <property type="entry name" value="DctQ"/>
    <property type="match status" value="1"/>
</dbReference>
<dbReference type="GO" id="GO:0005886">
    <property type="term" value="C:plasma membrane"/>
    <property type="evidence" value="ECO:0007669"/>
    <property type="project" value="UniProtKB-SubCell"/>
</dbReference>
<feature type="transmembrane region" description="Helical" evidence="7">
    <location>
        <begin position="149"/>
        <end position="173"/>
    </location>
</feature>
<dbReference type="EMBL" id="FQYO01000001">
    <property type="protein sequence ID" value="SHI31468.1"/>
    <property type="molecule type" value="Genomic_DNA"/>
</dbReference>
<keyword evidence="3" id="KW-1003">Cell membrane</keyword>
<feature type="transmembrane region" description="Helical" evidence="7">
    <location>
        <begin position="12"/>
        <end position="32"/>
    </location>
</feature>
<keyword evidence="10" id="KW-1185">Reference proteome</keyword>
<keyword evidence="7" id="KW-0997">Cell inner membrane</keyword>
<feature type="transmembrane region" description="Helical" evidence="7">
    <location>
        <begin position="70"/>
        <end position="88"/>
    </location>
</feature>
<evidence type="ECO:0000313" key="9">
    <source>
        <dbReference type="EMBL" id="SHI31468.1"/>
    </source>
</evidence>
<comment type="subcellular location">
    <subcellularLocation>
        <location evidence="7">Cell inner membrane</location>
        <topology evidence="7">Multi-pass membrane protein</topology>
    </subcellularLocation>
    <subcellularLocation>
        <location evidence="1">Cell membrane</location>
        <topology evidence="1">Multi-pass membrane protein</topology>
    </subcellularLocation>
</comment>
<evidence type="ECO:0000256" key="4">
    <source>
        <dbReference type="ARBA" id="ARBA00022692"/>
    </source>
</evidence>